<dbReference type="RefSeq" id="WP_223165902.1">
    <property type="nucleotide sequence ID" value="NZ_VSRL01000437.1"/>
</dbReference>
<comment type="caution">
    <text evidence="1">The sequence shown here is derived from an EMBL/GenBank/DDBJ whole genome shotgun (WGS) entry which is preliminary data.</text>
</comment>
<evidence type="ECO:0008006" key="3">
    <source>
        <dbReference type="Google" id="ProtNLM"/>
    </source>
</evidence>
<accession>A0ABX1FXS9</accession>
<sequence>MIPAELVAALVAGGVWTRSRAVAHALRLSTATARAHVLAVLAAEIADPGVLDLALAEAEKIESAYARAEVLLRLVPLDQARRPDLVRKTLHATADIAGEHQKAGAITDLAPWLTTVHTDTARKLAEDITTPHARARALTALGDRTGAMAAIHTISGEHDRADALACLTPHLPDAELPDALAVARAITGHHRVIAIAAVATRLPEREKALADLLNVPIPAPEQRAAVHTALARHLPAAVGPALAAVAAIDEPVARADALTNLAPLLTEPQLTDALCAIRSPQDHARCLTALAPHLPDRRQVVKRAHEAAAGIADAHDRAEALTRLVPLLPTAQRREALTAALAAAAEVPTDDSCRDLPAGL</sequence>
<organism evidence="1 2">
    <name type="scientific">Lentzea indica</name>
    <dbReference type="NCBI Taxonomy" id="2604800"/>
    <lineage>
        <taxon>Bacteria</taxon>
        <taxon>Bacillati</taxon>
        <taxon>Actinomycetota</taxon>
        <taxon>Actinomycetes</taxon>
        <taxon>Pseudonocardiales</taxon>
        <taxon>Pseudonocardiaceae</taxon>
        <taxon>Lentzea</taxon>
    </lineage>
</organism>
<gene>
    <name evidence="1" type="ORF">FXN61_46920</name>
</gene>
<feature type="non-terminal residue" evidence="1">
    <location>
        <position position="360"/>
    </location>
</feature>
<dbReference type="EMBL" id="VSRL01000437">
    <property type="protein sequence ID" value="NKE63839.1"/>
    <property type="molecule type" value="Genomic_DNA"/>
</dbReference>
<evidence type="ECO:0000313" key="1">
    <source>
        <dbReference type="EMBL" id="NKE63839.1"/>
    </source>
</evidence>
<dbReference type="Proteomes" id="UP001515943">
    <property type="component" value="Unassembled WGS sequence"/>
</dbReference>
<name>A0ABX1FXS9_9PSEU</name>
<keyword evidence="2" id="KW-1185">Reference proteome</keyword>
<proteinExistence type="predicted"/>
<evidence type="ECO:0000313" key="2">
    <source>
        <dbReference type="Proteomes" id="UP001515943"/>
    </source>
</evidence>
<protein>
    <recommendedName>
        <fullName evidence="3">HEAT repeat-containing protein</fullName>
    </recommendedName>
</protein>
<reference evidence="1 2" key="1">
    <citation type="submission" date="2019-08" db="EMBL/GenBank/DDBJ databases">
        <title>Lentzea from Indian Himalayas.</title>
        <authorList>
            <person name="Mandal S."/>
            <person name="Mallick Gupta A."/>
            <person name="Maiti P.K."/>
            <person name="Sarkar J."/>
            <person name="Mandal S."/>
        </authorList>
    </citation>
    <scope>NUCLEOTIDE SEQUENCE [LARGE SCALE GENOMIC DNA]</scope>
    <source>
        <strain evidence="1 2">PSKA42</strain>
    </source>
</reference>